<sequence length="148" mass="15682">MTTALFNTLIDAVPDCFATVSRVLIGGEQLDAARIRRWYRDNPASATELVNVYGPTECTTFALYHPIPADFAGDVVPIGRPLPSTAAVLVADGNRAAAAASWRSCTCPARAWPTATATWRTKRRAVSCGCPGTTTGPALVPDRRPGPP</sequence>
<dbReference type="AlphaFoldDB" id="A0A1V3X687"/>
<organism evidence="2 3">
    <name type="scientific">Mycobacterium kansasii</name>
    <dbReference type="NCBI Taxonomy" id="1768"/>
    <lineage>
        <taxon>Bacteria</taxon>
        <taxon>Bacillati</taxon>
        <taxon>Actinomycetota</taxon>
        <taxon>Actinomycetes</taxon>
        <taxon>Mycobacteriales</taxon>
        <taxon>Mycobacteriaceae</taxon>
        <taxon>Mycobacterium</taxon>
    </lineage>
</organism>
<evidence type="ECO:0000313" key="3">
    <source>
        <dbReference type="Proteomes" id="UP000188532"/>
    </source>
</evidence>
<dbReference type="SUPFAM" id="SSF56801">
    <property type="entry name" value="Acetyl-CoA synthetase-like"/>
    <property type="match status" value="1"/>
</dbReference>
<dbReference type="GO" id="GO:0005737">
    <property type="term" value="C:cytoplasm"/>
    <property type="evidence" value="ECO:0007669"/>
    <property type="project" value="TreeGrafter"/>
</dbReference>
<evidence type="ECO:0000259" key="1">
    <source>
        <dbReference type="Pfam" id="PF00501"/>
    </source>
</evidence>
<name>A0A1V3X687_MYCKA</name>
<dbReference type="EMBL" id="MVBN01000004">
    <property type="protein sequence ID" value="OOK74685.1"/>
    <property type="molecule type" value="Genomic_DNA"/>
</dbReference>
<dbReference type="Gene3D" id="3.40.50.980">
    <property type="match status" value="1"/>
</dbReference>
<feature type="domain" description="AMP-dependent synthetase/ligase" evidence="1">
    <location>
        <begin position="2"/>
        <end position="92"/>
    </location>
</feature>
<proteinExistence type="predicted"/>
<dbReference type="InterPro" id="IPR000873">
    <property type="entry name" value="AMP-dep_synth/lig_dom"/>
</dbReference>
<accession>A0A1V3X687</accession>
<evidence type="ECO:0000313" key="2">
    <source>
        <dbReference type="EMBL" id="OOK74685.1"/>
    </source>
</evidence>
<protein>
    <submittedName>
        <fullName evidence="2">AMP-binding enzyme family protein</fullName>
    </submittedName>
</protein>
<dbReference type="PANTHER" id="PTHR45527:SF1">
    <property type="entry name" value="FATTY ACID SYNTHASE"/>
    <property type="match status" value="1"/>
</dbReference>
<dbReference type="GO" id="GO:0043041">
    <property type="term" value="P:amino acid activation for nonribosomal peptide biosynthetic process"/>
    <property type="evidence" value="ECO:0007669"/>
    <property type="project" value="TreeGrafter"/>
</dbReference>
<dbReference type="Proteomes" id="UP000188532">
    <property type="component" value="Unassembled WGS sequence"/>
</dbReference>
<gene>
    <name evidence="2" type="ORF">BZL29_4386</name>
</gene>
<dbReference type="GO" id="GO:0031177">
    <property type="term" value="F:phosphopantetheine binding"/>
    <property type="evidence" value="ECO:0007669"/>
    <property type="project" value="TreeGrafter"/>
</dbReference>
<comment type="caution">
    <text evidence="2">The sequence shown here is derived from an EMBL/GenBank/DDBJ whole genome shotgun (WGS) entry which is preliminary data.</text>
</comment>
<reference evidence="2 3" key="1">
    <citation type="submission" date="2017-02" db="EMBL/GenBank/DDBJ databases">
        <title>Complete genome sequences of Mycobacterium kansasii strains isolated from rhesus macaques.</title>
        <authorList>
            <person name="Panda A."/>
            <person name="Nagaraj S."/>
            <person name="Zhao X."/>
            <person name="Tettelin H."/>
            <person name="Detolla L.J."/>
        </authorList>
    </citation>
    <scope>NUCLEOTIDE SEQUENCE [LARGE SCALE GENOMIC DNA]</scope>
    <source>
        <strain evidence="2 3">11-3469</strain>
    </source>
</reference>
<dbReference type="PANTHER" id="PTHR45527">
    <property type="entry name" value="NONRIBOSOMAL PEPTIDE SYNTHETASE"/>
    <property type="match status" value="1"/>
</dbReference>
<dbReference type="Pfam" id="PF00501">
    <property type="entry name" value="AMP-binding"/>
    <property type="match status" value="1"/>
</dbReference>
<dbReference type="GO" id="GO:0044550">
    <property type="term" value="P:secondary metabolite biosynthetic process"/>
    <property type="evidence" value="ECO:0007669"/>
    <property type="project" value="TreeGrafter"/>
</dbReference>